<dbReference type="GO" id="GO:0015768">
    <property type="term" value="P:maltose transport"/>
    <property type="evidence" value="ECO:0007669"/>
    <property type="project" value="TreeGrafter"/>
</dbReference>
<dbReference type="EMBL" id="LAVO01000010">
    <property type="protein sequence ID" value="KOS10518.1"/>
    <property type="molecule type" value="Genomic_DNA"/>
</dbReference>
<dbReference type="PROSITE" id="PS51257">
    <property type="entry name" value="PROKAR_LIPOPROTEIN"/>
    <property type="match status" value="1"/>
</dbReference>
<organism evidence="6 7">
    <name type="scientific">Microbacterium aurantiacum</name>
    <dbReference type="NCBI Taxonomy" id="162393"/>
    <lineage>
        <taxon>Bacteria</taxon>
        <taxon>Bacillati</taxon>
        <taxon>Actinomycetota</taxon>
        <taxon>Actinomycetes</taxon>
        <taxon>Micrococcales</taxon>
        <taxon>Microbacteriaceae</taxon>
        <taxon>Microbacterium</taxon>
    </lineage>
</organism>
<dbReference type="Gene3D" id="3.40.190.10">
    <property type="entry name" value="Periplasmic binding protein-like II"/>
    <property type="match status" value="2"/>
</dbReference>
<dbReference type="PANTHER" id="PTHR30061:SF50">
    <property type="entry name" value="MALTOSE_MALTODEXTRIN-BINDING PERIPLASMIC PROTEIN"/>
    <property type="match status" value="1"/>
</dbReference>
<comment type="similarity">
    <text evidence="1">Belongs to the bacterial solute-binding protein 1 family.</text>
</comment>
<evidence type="ECO:0000313" key="7">
    <source>
        <dbReference type="Proteomes" id="UP000037737"/>
    </source>
</evidence>
<dbReference type="SUPFAM" id="SSF53850">
    <property type="entry name" value="Periplasmic binding protein-like II"/>
    <property type="match status" value="1"/>
</dbReference>
<dbReference type="PRINTS" id="PR00181">
    <property type="entry name" value="MALTOSEBP"/>
</dbReference>
<reference evidence="6" key="1">
    <citation type="submission" date="2015-04" db="EMBL/GenBank/DDBJ databases">
        <title>Complete genome sequence of Microbacterium chocolatum SIT 101, a bacterium enantioselectively hydrolyzing mesomeric diesters.</title>
        <authorList>
            <person name="Li X."/>
            <person name="Xu Y."/>
        </authorList>
    </citation>
    <scope>NUCLEOTIDE SEQUENCE [LARGE SCALE GENOMIC DNA]</scope>
    <source>
        <strain evidence="6">SIT 101</strain>
    </source>
</reference>
<name>A0A0M8MFN5_9MICO</name>
<dbReference type="PANTHER" id="PTHR30061">
    <property type="entry name" value="MALTOSE-BINDING PERIPLASMIC PROTEIN"/>
    <property type="match status" value="1"/>
</dbReference>
<dbReference type="PATRIC" id="fig|84292.3.peg.2004"/>
<dbReference type="CDD" id="cd13586">
    <property type="entry name" value="PBP2_Maltose_binding_like"/>
    <property type="match status" value="1"/>
</dbReference>
<dbReference type="AlphaFoldDB" id="A0A0M8MFN5"/>
<evidence type="ECO:0000256" key="5">
    <source>
        <dbReference type="SAM" id="SignalP"/>
    </source>
</evidence>
<evidence type="ECO:0000256" key="2">
    <source>
        <dbReference type="ARBA" id="ARBA00022448"/>
    </source>
</evidence>
<dbReference type="OrthoDB" id="9766758at2"/>
<dbReference type="InterPro" id="IPR006060">
    <property type="entry name" value="Maltose/Cyclodextrin-bd"/>
</dbReference>
<dbReference type="GO" id="GO:0015144">
    <property type="term" value="F:carbohydrate transmembrane transporter activity"/>
    <property type="evidence" value="ECO:0007669"/>
    <property type="project" value="InterPro"/>
</dbReference>
<evidence type="ECO:0000313" key="6">
    <source>
        <dbReference type="EMBL" id="KOS10518.1"/>
    </source>
</evidence>
<dbReference type="Pfam" id="PF13416">
    <property type="entry name" value="SBP_bac_8"/>
    <property type="match status" value="1"/>
</dbReference>
<evidence type="ECO:0000256" key="1">
    <source>
        <dbReference type="ARBA" id="ARBA00008520"/>
    </source>
</evidence>
<gene>
    <name evidence="6" type="ORF">XI38_09840</name>
</gene>
<protein>
    <submittedName>
        <fullName evidence="6">ABC transporter substrate-binding protein</fullName>
    </submittedName>
</protein>
<dbReference type="GO" id="GO:1901982">
    <property type="term" value="F:maltose binding"/>
    <property type="evidence" value="ECO:0007669"/>
    <property type="project" value="TreeGrafter"/>
</dbReference>
<dbReference type="Proteomes" id="UP000037737">
    <property type="component" value="Unassembled WGS sequence"/>
</dbReference>
<dbReference type="GO" id="GO:0055052">
    <property type="term" value="C:ATP-binding cassette (ABC) transporter complex, substrate-binding subunit-containing"/>
    <property type="evidence" value="ECO:0007669"/>
    <property type="project" value="TreeGrafter"/>
</dbReference>
<feature type="chain" id="PRO_5005818321" evidence="5">
    <location>
        <begin position="29"/>
        <end position="418"/>
    </location>
</feature>
<evidence type="ECO:0000256" key="3">
    <source>
        <dbReference type="ARBA" id="ARBA00022597"/>
    </source>
</evidence>
<keyword evidence="7" id="KW-1185">Reference proteome</keyword>
<dbReference type="GO" id="GO:0042956">
    <property type="term" value="P:maltodextrin transmembrane transport"/>
    <property type="evidence" value="ECO:0007669"/>
    <property type="project" value="TreeGrafter"/>
</dbReference>
<keyword evidence="4 5" id="KW-0732">Signal</keyword>
<keyword evidence="2" id="KW-0813">Transport</keyword>
<comment type="caution">
    <text evidence="6">The sequence shown here is derived from an EMBL/GenBank/DDBJ whole genome shotgun (WGS) entry which is preliminary data.</text>
</comment>
<dbReference type="KEGG" id="mcw:A8L33_00375"/>
<evidence type="ECO:0000256" key="4">
    <source>
        <dbReference type="ARBA" id="ARBA00022729"/>
    </source>
</evidence>
<feature type="signal peptide" evidence="5">
    <location>
        <begin position="1"/>
        <end position="28"/>
    </location>
</feature>
<proteinExistence type="inferred from homology"/>
<dbReference type="InterPro" id="IPR006059">
    <property type="entry name" value="SBP"/>
</dbReference>
<sequence length="418" mass="43228">MKVNRKSVLALGALVASSALVLSGCASGGGDTADGGDTGEGSGDANAITVWVDIERKPALEGVAASFTEDTGIEVELVTKDFATVDQDFISQVPTGKGPDVIVSPHDKLGAYVAAGVVAPLELGDVASGFAESAIQAMTYDGNVYGVPYSIENVALVRNADLVAEPSTTFDEVIAKGREAGTTYPFLVGLSPEQGDPYHLYPLQTSFGSQVFAQNADGSYDASNLVLGDEAGVEFATALKQWGAEGILNANIDGDRAREFFLAGESPYYLTGPWNIPAIAEAGINYVIDPLPSAGGEEARPFIGVNGFFLSSKSANALGATNFIVNYLSTEEAQLALFEVGGRPPALTAAYESAAASDPDVAAFGAIGQTGAPMPAIPEMGAVWSDWGNAQLQLIKGEGDPQEVWETAATNIQTKIDG</sequence>
<accession>A0A0M8MFN5</accession>
<keyword evidence="3" id="KW-0762">Sugar transport</keyword>